<evidence type="ECO:0008006" key="4">
    <source>
        <dbReference type="Google" id="ProtNLM"/>
    </source>
</evidence>
<feature type="transmembrane region" description="Helical" evidence="2">
    <location>
        <begin position="31"/>
        <end position="50"/>
    </location>
</feature>
<name>A0A644SZ48_9ZZZZ</name>
<dbReference type="InterPro" id="IPR038636">
    <property type="entry name" value="Wzi_sf"/>
</dbReference>
<accession>A0A644SZ48</accession>
<keyword evidence="2" id="KW-1133">Transmembrane helix</keyword>
<evidence type="ECO:0000313" key="3">
    <source>
        <dbReference type="EMBL" id="MPL59919.1"/>
    </source>
</evidence>
<organism evidence="3">
    <name type="scientific">bioreactor metagenome</name>
    <dbReference type="NCBI Taxonomy" id="1076179"/>
    <lineage>
        <taxon>unclassified sequences</taxon>
        <taxon>metagenomes</taxon>
        <taxon>ecological metagenomes</taxon>
    </lineage>
</organism>
<proteinExistence type="predicted"/>
<feature type="region of interest" description="Disordered" evidence="1">
    <location>
        <begin position="1"/>
        <end position="26"/>
    </location>
</feature>
<reference evidence="3" key="1">
    <citation type="submission" date="2019-08" db="EMBL/GenBank/DDBJ databases">
        <authorList>
            <person name="Kucharzyk K."/>
            <person name="Murdoch R.W."/>
            <person name="Higgins S."/>
            <person name="Loffler F."/>
        </authorList>
    </citation>
    <scope>NUCLEOTIDE SEQUENCE</scope>
</reference>
<dbReference type="EMBL" id="VSSQ01000010">
    <property type="protein sequence ID" value="MPL59919.1"/>
    <property type="molecule type" value="Genomic_DNA"/>
</dbReference>
<dbReference type="AlphaFoldDB" id="A0A644SZ48"/>
<protein>
    <recommendedName>
        <fullName evidence="4">Capsule assembly Wzi family protein</fullName>
    </recommendedName>
</protein>
<gene>
    <name evidence="3" type="ORF">SDC9_05475</name>
</gene>
<evidence type="ECO:0000256" key="1">
    <source>
        <dbReference type="SAM" id="MobiDB-lite"/>
    </source>
</evidence>
<dbReference type="Gene3D" id="2.40.160.130">
    <property type="entry name" value="Capsule assembly protein Wzi"/>
    <property type="match status" value="1"/>
</dbReference>
<sequence>MDKRVGCAGLGERQTNRGGIGKTRGASRSSVGLFCAGLFLAFAVTAGLGAQTGAGEEAGVSAGAGSSARSDFSARGATRSHLAVELGHPVYAVIEAAELRGAVNRLSSVKPYTRAQVSELLATIQGQLGLFSQMEREEIARLAAEFSAGSKGDIGQALWRASNDRAALGAHIEAAGRLDVAGLADLVAGGISGAGSGGYGSWTGDPADLWHLNSLFQAYIKAYPESWLSLWGTIGVTYDKVNRDLFLPYSFTKQWDAHHNKVSTSPYSDGEEPYPTWSFDLRSDIAGATDSGAFSLRLSRFRRDWGVGSGSLALSGTARPFMGLEAQFRPSELFAVSHMVGSLGNWEKGSADRSTDLSGGVYTAVTEQKMLAIQRLELFPFDWLSIGASGSMIGAKRFELGYLSPMMFAVEYQVTQSDVDNMALHGDIQVFLKRFGKLYVAGYIDEMELSGFDEWFSKARNMFAYQGGLKLDLPWLPFGVFTAQYTKIEPFVYTHPPTWNSDTRLRVNTNYTNDGENLGYHLKPNSDELLFRLDARLGSGWRGSIEYSFIRHGDDPRAYVTTNHYIYGDVEEYLDYGGGVADYAKNFLHDGVYDYNHLLTLRADWRPAKAPKLFGAAVPLELGLGYGLSYTWYEDGIGSGAPLKSPEWKNLLELKAKFFL</sequence>
<evidence type="ECO:0000256" key="2">
    <source>
        <dbReference type="SAM" id="Phobius"/>
    </source>
</evidence>
<keyword evidence="2" id="KW-0472">Membrane</keyword>
<comment type="caution">
    <text evidence="3">The sequence shown here is derived from an EMBL/GenBank/DDBJ whole genome shotgun (WGS) entry which is preliminary data.</text>
</comment>
<keyword evidence="2" id="KW-0812">Transmembrane</keyword>